<evidence type="ECO:0000313" key="13">
    <source>
        <dbReference type="Proteomes" id="UP001499938"/>
    </source>
</evidence>
<evidence type="ECO:0000256" key="4">
    <source>
        <dbReference type="ARBA" id="ARBA00022679"/>
    </source>
</evidence>
<accession>A0ABN2LQI3</accession>
<evidence type="ECO:0000259" key="10">
    <source>
        <dbReference type="Pfam" id="PF00288"/>
    </source>
</evidence>
<gene>
    <name evidence="9" type="primary">ispE</name>
    <name evidence="12" type="ORF">GCM10009811_21190</name>
</gene>
<dbReference type="GO" id="GO:0016301">
    <property type="term" value="F:kinase activity"/>
    <property type="evidence" value="ECO:0007669"/>
    <property type="project" value="UniProtKB-KW"/>
</dbReference>
<comment type="pathway">
    <text evidence="9">Isoprenoid biosynthesis; isopentenyl diphosphate biosynthesis via DXP pathway; isopentenyl diphosphate from 1-deoxy-D-xylulose 5-phosphate: step 3/6.</text>
</comment>
<protein>
    <recommendedName>
        <fullName evidence="3 9">4-diphosphocytidyl-2-C-methyl-D-erythritol kinase</fullName>
        <shortName evidence="9">CMK</shortName>
        <ecNumber evidence="2 9">2.7.1.148</ecNumber>
    </recommendedName>
    <alternativeName>
        <fullName evidence="8 9">4-(cytidine-5'-diphospho)-2-C-methyl-D-erythritol kinase</fullName>
    </alternativeName>
</protein>
<comment type="caution">
    <text evidence="12">The sequence shown here is derived from an EMBL/GenBank/DDBJ whole genome shotgun (WGS) entry which is preliminary data.</text>
</comment>
<dbReference type="HAMAP" id="MF_00061">
    <property type="entry name" value="IspE"/>
    <property type="match status" value="1"/>
</dbReference>
<reference evidence="12 13" key="1">
    <citation type="journal article" date="2019" name="Int. J. Syst. Evol. Microbiol.">
        <title>The Global Catalogue of Microorganisms (GCM) 10K type strain sequencing project: providing services to taxonomists for standard genome sequencing and annotation.</title>
        <authorList>
            <consortium name="The Broad Institute Genomics Platform"/>
            <consortium name="The Broad Institute Genome Sequencing Center for Infectious Disease"/>
            <person name="Wu L."/>
            <person name="Ma J."/>
        </authorList>
    </citation>
    <scope>NUCLEOTIDE SEQUENCE [LARGE SCALE GENOMIC DNA]</scope>
    <source>
        <strain evidence="12 13">JCM 15592</strain>
    </source>
</reference>
<dbReference type="EMBL" id="BAAAPO010000033">
    <property type="protein sequence ID" value="GAA1796707.1"/>
    <property type="molecule type" value="Genomic_DNA"/>
</dbReference>
<dbReference type="InterPro" id="IPR036554">
    <property type="entry name" value="GHMP_kinase_C_sf"/>
</dbReference>
<dbReference type="Proteomes" id="UP001499938">
    <property type="component" value="Unassembled WGS sequence"/>
</dbReference>
<dbReference type="Pfam" id="PF08544">
    <property type="entry name" value="GHMP_kinases_C"/>
    <property type="match status" value="1"/>
</dbReference>
<organism evidence="12 13">
    <name type="scientific">Nostocoides veronense</name>
    <dbReference type="NCBI Taxonomy" id="330836"/>
    <lineage>
        <taxon>Bacteria</taxon>
        <taxon>Bacillati</taxon>
        <taxon>Actinomycetota</taxon>
        <taxon>Actinomycetes</taxon>
        <taxon>Micrococcales</taxon>
        <taxon>Intrasporangiaceae</taxon>
        <taxon>Nostocoides</taxon>
    </lineage>
</organism>
<keyword evidence="4 9" id="KW-0808">Transferase</keyword>
<dbReference type="RefSeq" id="WP_344084753.1">
    <property type="nucleotide sequence ID" value="NZ_BAAAPO010000033.1"/>
</dbReference>
<keyword evidence="5 9" id="KW-0547">Nucleotide-binding</keyword>
<dbReference type="EC" id="2.7.1.148" evidence="2 9"/>
<sequence length="310" mass="31146">MTSAAHIHPGVCVKVPAKVNLELRVGPPRADGFHPLATVYQGVSLYDTIEVFPAREWSVEIAGRTAAGVPADENNLALRAAQALHDVTGAGRPVRIRLTKEIPVAGGMAGGSADAAGALLACHRLWGLDMSAAELAHLAAGLGSDIPFLLSGGTAIGSGRGERIAPTSARGIYHWVFALSETGLSTPAVYAECDRLRGSTPVPAPEPSADLLAALSFGNAEAVAAAMGNDLQAAAISLQPALAEVLEAGMSFGALAGIVSGSGPTVAFLARDAEAAIDLAVSLTASGSAADVRKASGPVTVGPVELAAAR</sequence>
<evidence type="ECO:0000256" key="6">
    <source>
        <dbReference type="ARBA" id="ARBA00022777"/>
    </source>
</evidence>
<proteinExistence type="inferred from homology"/>
<dbReference type="Gene3D" id="3.30.70.890">
    <property type="entry name" value="GHMP kinase, C-terminal domain"/>
    <property type="match status" value="1"/>
</dbReference>
<dbReference type="InterPro" id="IPR004424">
    <property type="entry name" value="IspE"/>
</dbReference>
<dbReference type="NCBIfam" id="TIGR00154">
    <property type="entry name" value="ispE"/>
    <property type="match status" value="1"/>
</dbReference>
<evidence type="ECO:0000256" key="1">
    <source>
        <dbReference type="ARBA" id="ARBA00009684"/>
    </source>
</evidence>
<dbReference type="Pfam" id="PF00288">
    <property type="entry name" value="GHMP_kinases_N"/>
    <property type="match status" value="1"/>
</dbReference>
<feature type="binding site" evidence="9">
    <location>
        <begin position="103"/>
        <end position="113"/>
    </location>
    <ligand>
        <name>ATP</name>
        <dbReference type="ChEBI" id="CHEBI:30616"/>
    </ligand>
</feature>
<comment type="similarity">
    <text evidence="1 9">Belongs to the GHMP kinase family. IspE subfamily.</text>
</comment>
<feature type="active site" evidence="9">
    <location>
        <position position="18"/>
    </location>
</feature>
<feature type="domain" description="GHMP kinase N-terminal" evidence="10">
    <location>
        <begin position="75"/>
        <end position="153"/>
    </location>
</feature>
<dbReference type="NCBIfam" id="NF002870">
    <property type="entry name" value="PRK03188.1"/>
    <property type="match status" value="1"/>
</dbReference>
<keyword evidence="13" id="KW-1185">Reference proteome</keyword>
<dbReference type="PIRSF" id="PIRSF010376">
    <property type="entry name" value="IspE"/>
    <property type="match status" value="1"/>
</dbReference>
<dbReference type="InterPro" id="IPR013750">
    <property type="entry name" value="GHMP_kinase_C_dom"/>
</dbReference>
<evidence type="ECO:0000259" key="11">
    <source>
        <dbReference type="Pfam" id="PF08544"/>
    </source>
</evidence>
<keyword evidence="9" id="KW-0414">Isoprene biosynthesis</keyword>
<evidence type="ECO:0000313" key="12">
    <source>
        <dbReference type="EMBL" id="GAA1796707.1"/>
    </source>
</evidence>
<dbReference type="InterPro" id="IPR014721">
    <property type="entry name" value="Ribsml_uS5_D2-typ_fold_subgr"/>
</dbReference>
<dbReference type="PANTHER" id="PTHR43527">
    <property type="entry name" value="4-DIPHOSPHOCYTIDYL-2-C-METHYL-D-ERYTHRITOL KINASE, CHLOROPLASTIC"/>
    <property type="match status" value="1"/>
</dbReference>
<keyword evidence="6 9" id="KW-0418">Kinase</keyword>
<evidence type="ECO:0000256" key="9">
    <source>
        <dbReference type="HAMAP-Rule" id="MF_00061"/>
    </source>
</evidence>
<feature type="active site" evidence="9">
    <location>
        <position position="145"/>
    </location>
</feature>
<evidence type="ECO:0000256" key="7">
    <source>
        <dbReference type="ARBA" id="ARBA00022840"/>
    </source>
</evidence>
<keyword evidence="7 9" id="KW-0067">ATP-binding</keyword>
<comment type="function">
    <text evidence="9">Catalyzes the phosphorylation of the position 2 hydroxy group of 4-diphosphocytidyl-2C-methyl-D-erythritol.</text>
</comment>
<evidence type="ECO:0000256" key="8">
    <source>
        <dbReference type="ARBA" id="ARBA00032554"/>
    </source>
</evidence>
<evidence type="ECO:0000256" key="2">
    <source>
        <dbReference type="ARBA" id="ARBA00012052"/>
    </source>
</evidence>
<evidence type="ECO:0000256" key="5">
    <source>
        <dbReference type="ARBA" id="ARBA00022741"/>
    </source>
</evidence>
<evidence type="ECO:0000256" key="3">
    <source>
        <dbReference type="ARBA" id="ARBA00017473"/>
    </source>
</evidence>
<dbReference type="InterPro" id="IPR020568">
    <property type="entry name" value="Ribosomal_Su5_D2-typ_SF"/>
</dbReference>
<dbReference type="SUPFAM" id="SSF55060">
    <property type="entry name" value="GHMP Kinase, C-terminal domain"/>
    <property type="match status" value="1"/>
</dbReference>
<dbReference type="SUPFAM" id="SSF54211">
    <property type="entry name" value="Ribosomal protein S5 domain 2-like"/>
    <property type="match status" value="1"/>
</dbReference>
<name>A0ABN2LQI3_9MICO</name>
<dbReference type="InterPro" id="IPR006204">
    <property type="entry name" value="GHMP_kinase_N_dom"/>
</dbReference>
<feature type="domain" description="GHMP kinase C-terminal" evidence="11">
    <location>
        <begin position="218"/>
        <end position="285"/>
    </location>
</feature>
<comment type="catalytic activity">
    <reaction evidence="9">
        <text>4-CDP-2-C-methyl-D-erythritol + ATP = 4-CDP-2-C-methyl-D-erythritol 2-phosphate + ADP + H(+)</text>
        <dbReference type="Rhea" id="RHEA:18437"/>
        <dbReference type="ChEBI" id="CHEBI:15378"/>
        <dbReference type="ChEBI" id="CHEBI:30616"/>
        <dbReference type="ChEBI" id="CHEBI:57823"/>
        <dbReference type="ChEBI" id="CHEBI:57919"/>
        <dbReference type="ChEBI" id="CHEBI:456216"/>
        <dbReference type="EC" id="2.7.1.148"/>
    </reaction>
</comment>
<dbReference type="PANTHER" id="PTHR43527:SF2">
    <property type="entry name" value="4-DIPHOSPHOCYTIDYL-2-C-METHYL-D-ERYTHRITOL KINASE, CHLOROPLASTIC"/>
    <property type="match status" value="1"/>
</dbReference>
<dbReference type="Gene3D" id="3.30.230.10">
    <property type="match status" value="1"/>
</dbReference>